<evidence type="ECO:0008006" key="2">
    <source>
        <dbReference type="Google" id="ProtNLM"/>
    </source>
</evidence>
<organism evidence="1">
    <name type="scientific">bioreactor metagenome</name>
    <dbReference type="NCBI Taxonomy" id="1076179"/>
    <lineage>
        <taxon>unclassified sequences</taxon>
        <taxon>metagenomes</taxon>
        <taxon>ecological metagenomes</taxon>
    </lineage>
</organism>
<gene>
    <name evidence="1" type="ORF">SDC9_141678</name>
</gene>
<proteinExistence type="predicted"/>
<dbReference type="AlphaFoldDB" id="A0A645E1S1"/>
<sequence length="244" mass="27052">MIPPDEDLFRCDALLFTAAQAVPEVGAESGKDIRMMQYAANRELLRPYAKRARESGFSGLFLQISDPVDQLSRAVFLMSNQNEKGELDWQGLLPEQVRGFGLGVMHARAIYAAKNNGLKTDQLRCYGPHGHGLVIANAPGEGYHDDISRHLTHLAETANLEVRSYGYKPYIAPGLSSAAVSVLRALRGEWHDAAAPLGGVYFGCRSRITALGAEQQREPLHPELRARMEESFQQLKEFDAKWAD</sequence>
<dbReference type="EMBL" id="VSSQ01041146">
    <property type="protein sequence ID" value="MPM94532.1"/>
    <property type="molecule type" value="Genomic_DNA"/>
</dbReference>
<protein>
    <recommendedName>
        <fullName evidence="2">L-lactate dehydrogenase</fullName>
    </recommendedName>
</protein>
<name>A0A645E1S1_9ZZZZ</name>
<evidence type="ECO:0000313" key="1">
    <source>
        <dbReference type="EMBL" id="MPM94532.1"/>
    </source>
</evidence>
<reference evidence="1" key="1">
    <citation type="submission" date="2019-08" db="EMBL/GenBank/DDBJ databases">
        <authorList>
            <person name="Kucharzyk K."/>
            <person name="Murdoch R.W."/>
            <person name="Higgins S."/>
            <person name="Loffler F."/>
        </authorList>
    </citation>
    <scope>NUCLEOTIDE SEQUENCE</scope>
</reference>
<accession>A0A645E1S1</accession>
<comment type="caution">
    <text evidence="1">The sequence shown here is derived from an EMBL/GenBank/DDBJ whole genome shotgun (WGS) entry which is preliminary data.</text>
</comment>